<accession>A0A6G1LH15</accession>
<proteinExistence type="predicted"/>
<organism evidence="2 3">
    <name type="scientific">Teratosphaeria nubilosa</name>
    <dbReference type="NCBI Taxonomy" id="161662"/>
    <lineage>
        <taxon>Eukaryota</taxon>
        <taxon>Fungi</taxon>
        <taxon>Dikarya</taxon>
        <taxon>Ascomycota</taxon>
        <taxon>Pezizomycotina</taxon>
        <taxon>Dothideomycetes</taxon>
        <taxon>Dothideomycetidae</taxon>
        <taxon>Mycosphaerellales</taxon>
        <taxon>Teratosphaeriaceae</taxon>
        <taxon>Teratosphaeria</taxon>
    </lineage>
</organism>
<gene>
    <name evidence="2" type="ORF">EJ03DRAFT_325064</name>
</gene>
<dbReference type="Proteomes" id="UP000799436">
    <property type="component" value="Unassembled WGS sequence"/>
</dbReference>
<keyword evidence="3" id="KW-1185">Reference proteome</keyword>
<evidence type="ECO:0000256" key="1">
    <source>
        <dbReference type="SAM" id="SignalP"/>
    </source>
</evidence>
<evidence type="ECO:0008006" key="4">
    <source>
        <dbReference type="Google" id="ProtNLM"/>
    </source>
</evidence>
<evidence type="ECO:0000313" key="2">
    <source>
        <dbReference type="EMBL" id="KAF2772241.1"/>
    </source>
</evidence>
<reference evidence="2" key="1">
    <citation type="journal article" date="2020" name="Stud. Mycol.">
        <title>101 Dothideomycetes genomes: a test case for predicting lifestyles and emergence of pathogens.</title>
        <authorList>
            <person name="Haridas S."/>
            <person name="Albert R."/>
            <person name="Binder M."/>
            <person name="Bloem J."/>
            <person name="Labutti K."/>
            <person name="Salamov A."/>
            <person name="Andreopoulos B."/>
            <person name="Baker S."/>
            <person name="Barry K."/>
            <person name="Bills G."/>
            <person name="Bluhm B."/>
            <person name="Cannon C."/>
            <person name="Castanera R."/>
            <person name="Culley D."/>
            <person name="Daum C."/>
            <person name="Ezra D."/>
            <person name="Gonzalez J."/>
            <person name="Henrissat B."/>
            <person name="Kuo A."/>
            <person name="Liang C."/>
            <person name="Lipzen A."/>
            <person name="Lutzoni F."/>
            <person name="Magnuson J."/>
            <person name="Mondo S."/>
            <person name="Nolan M."/>
            <person name="Ohm R."/>
            <person name="Pangilinan J."/>
            <person name="Park H.-J."/>
            <person name="Ramirez L."/>
            <person name="Alfaro M."/>
            <person name="Sun H."/>
            <person name="Tritt A."/>
            <person name="Yoshinaga Y."/>
            <person name="Zwiers L.-H."/>
            <person name="Turgeon B."/>
            <person name="Goodwin S."/>
            <person name="Spatafora J."/>
            <person name="Crous P."/>
            <person name="Grigoriev I."/>
        </authorList>
    </citation>
    <scope>NUCLEOTIDE SEQUENCE</scope>
    <source>
        <strain evidence="2">CBS 116005</strain>
    </source>
</reference>
<evidence type="ECO:0000313" key="3">
    <source>
        <dbReference type="Proteomes" id="UP000799436"/>
    </source>
</evidence>
<feature type="chain" id="PRO_5026220798" description="CBM1 domain-containing protein" evidence="1">
    <location>
        <begin position="22"/>
        <end position="85"/>
    </location>
</feature>
<keyword evidence="1" id="KW-0732">Signal</keyword>
<sequence length="85" mass="9030">MQFSTLTTLFAASLFVTGTLGYYNCCRTGTTDCKVNYGGSNGGWCVGNGENEGNYKKCDPNYPCKTAHNGCSWMGAGALAHCSNH</sequence>
<protein>
    <recommendedName>
        <fullName evidence="4">CBM1 domain-containing protein</fullName>
    </recommendedName>
</protein>
<feature type="signal peptide" evidence="1">
    <location>
        <begin position="1"/>
        <end position="21"/>
    </location>
</feature>
<name>A0A6G1LH15_9PEZI</name>
<dbReference type="AlphaFoldDB" id="A0A6G1LH15"/>
<dbReference type="EMBL" id="ML995816">
    <property type="protein sequence ID" value="KAF2772241.1"/>
    <property type="molecule type" value="Genomic_DNA"/>
</dbReference>